<evidence type="ECO:0000256" key="1">
    <source>
        <dbReference type="SAM" id="MobiDB-lite"/>
    </source>
</evidence>
<dbReference type="Proteomes" id="UP000683360">
    <property type="component" value="Unassembled WGS sequence"/>
</dbReference>
<dbReference type="PANTHER" id="PTHR46880">
    <property type="entry name" value="RAS-ASSOCIATING DOMAIN-CONTAINING PROTEIN"/>
    <property type="match status" value="1"/>
</dbReference>
<dbReference type="OrthoDB" id="10059291at2759"/>
<dbReference type="EMBL" id="CAJPWZ010000145">
    <property type="protein sequence ID" value="CAG2186812.1"/>
    <property type="molecule type" value="Genomic_DNA"/>
</dbReference>
<gene>
    <name evidence="3" type="ORF">MEDL_2353</name>
</gene>
<feature type="compositionally biased region" description="Polar residues" evidence="1">
    <location>
        <begin position="15"/>
        <end position="32"/>
    </location>
</feature>
<comment type="caution">
    <text evidence="3">The sequence shown here is derived from an EMBL/GenBank/DDBJ whole genome shotgun (WGS) entry which is preliminary data.</text>
</comment>
<dbReference type="AlphaFoldDB" id="A0A8S3PVJ5"/>
<dbReference type="InterPro" id="IPR012337">
    <property type="entry name" value="RNaseH-like_sf"/>
</dbReference>
<protein>
    <recommendedName>
        <fullName evidence="2">HAT C-terminal dimerisation domain-containing protein</fullName>
    </recommendedName>
</protein>
<reference evidence="3" key="1">
    <citation type="submission" date="2021-03" db="EMBL/GenBank/DDBJ databases">
        <authorList>
            <person name="Bekaert M."/>
        </authorList>
    </citation>
    <scope>NUCLEOTIDE SEQUENCE</scope>
</reference>
<dbReference type="Pfam" id="PF05699">
    <property type="entry name" value="Dimer_Tnp_hAT"/>
    <property type="match status" value="1"/>
</dbReference>
<dbReference type="SUPFAM" id="SSF53098">
    <property type="entry name" value="Ribonuclease H-like"/>
    <property type="match status" value="1"/>
</dbReference>
<organism evidence="3 4">
    <name type="scientific">Mytilus edulis</name>
    <name type="common">Blue mussel</name>
    <dbReference type="NCBI Taxonomy" id="6550"/>
    <lineage>
        <taxon>Eukaryota</taxon>
        <taxon>Metazoa</taxon>
        <taxon>Spiralia</taxon>
        <taxon>Lophotrochozoa</taxon>
        <taxon>Mollusca</taxon>
        <taxon>Bivalvia</taxon>
        <taxon>Autobranchia</taxon>
        <taxon>Pteriomorphia</taxon>
        <taxon>Mytilida</taxon>
        <taxon>Mytiloidea</taxon>
        <taxon>Mytilidae</taxon>
        <taxon>Mytilinae</taxon>
        <taxon>Mytilus</taxon>
    </lineage>
</organism>
<proteinExistence type="predicted"/>
<dbReference type="GO" id="GO:0046983">
    <property type="term" value="F:protein dimerization activity"/>
    <property type="evidence" value="ECO:0007669"/>
    <property type="project" value="InterPro"/>
</dbReference>
<accession>A0A8S3PVJ5</accession>
<evidence type="ECO:0000259" key="2">
    <source>
        <dbReference type="Pfam" id="PF05699"/>
    </source>
</evidence>
<feature type="compositionally biased region" description="Polar residues" evidence="1">
    <location>
        <begin position="52"/>
        <end position="69"/>
    </location>
</feature>
<feature type="region of interest" description="Disordered" evidence="1">
    <location>
        <begin position="1"/>
        <end position="69"/>
    </location>
</feature>
<feature type="domain" description="HAT C-terminal dimerisation" evidence="2">
    <location>
        <begin position="155"/>
        <end position="218"/>
    </location>
</feature>
<keyword evidence="4" id="KW-1185">Reference proteome</keyword>
<sequence>MSKQPSKKRRITGPTFLTSWLEKSTPSSNCSQTDHENHHLEQSPELEIQPSPECTESQDGQTETSNPTRTLTIVSMNSENTIITKDQKKRKTGVDKKWLIKSVVQSAVRMSGLKEIETLAKHFKSVGSEIEVLEEWETLRTLLVKECKDMTFRKTMNKVASLGTLYPCLSKYAAIGLVLPVSTADCERCFSCLNRVKTCLRNRLCQKVLNCLMHISIEGPKEEAFDFDKCVVTFGKTNSINETHFRTTNLGETEETHTTDDETERNTINIEHISTIVDTSRTKQRTTDPLKVNETDKSALMWTRDSVLNEYENEVESDFISTQKPTRSSGDTDYYINIEKTFEILKEFRKKANFQR</sequence>
<name>A0A8S3PVJ5_MYTED</name>
<dbReference type="InterPro" id="IPR008906">
    <property type="entry name" value="HATC_C_dom"/>
</dbReference>
<evidence type="ECO:0000313" key="3">
    <source>
        <dbReference type="EMBL" id="CAG2186812.1"/>
    </source>
</evidence>
<evidence type="ECO:0000313" key="4">
    <source>
        <dbReference type="Proteomes" id="UP000683360"/>
    </source>
</evidence>
<feature type="compositionally biased region" description="Basic and acidic residues" evidence="1">
    <location>
        <begin position="33"/>
        <end position="42"/>
    </location>
</feature>
<dbReference type="PANTHER" id="PTHR46880:SF5">
    <property type="entry name" value="DUF4371 DOMAIN-CONTAINING PROTEIN"/>
    <property type="match status" value="1"/>
</dbReference>
<feature type="compositionally biased region" description="Basic residues" evidence="1">
    <location>
        <begin position="1"/>
        <end position="11"/>
    </location>
</feature>